<dbReference type="EMBL" id="PJEX01000063">
    <property type="protein sequence ID" value="TKW56584.1"/>
    <property type="molecule type" value="Genomic_DNA"/>
</dbReference>
<proteinExistence type="predicted"/>
<feature type="region of interest" description="Disordered" evidence="1">
    <location>
        <begin position="1"/>
        <end position="26"/>
    </location>
</feature>
<feature type="compositionally biased region" description="Basic and acidic residues" evidence="1">
    <location>
        <begin position="62"/>
        <end position="74"/>
    </location>
</feature>
<feature type="region of interest" description="Disordered" evidence="1">
    <location>
        <begin position="61"/>
        <end position="89"/>
    </location>
</feature>
<name>A0A4U6XLS9_9PEZI</name>
<gene>
    <name evidence="2" type="ORF">CTA1_3544</name>
</gene>
<reference evidence="2 3" key="1">
    <citation type="journal article" date="2019" name="PLoS ONE">
        <title>Comparative genome analysis indicates high evolutionary potential of pathogenicity genes in Colletotrichum tanaceti.</title>
        <authorList>
            <person name="Lelwala R.V."/>
            <person name="Korhonen P.K."/>
            <person name="Young N.D."/>
            <person name="Scott J.B."/>
            <person name="Ades P.A."/>
            <person name="Gasser R.B."/>
            <person name="Taylor P.W.J."/>
        </authorList>
    </citation>
    <scope>NUCLEOTIDE SEQUENCE [LARGE SCALE GENOMIC DNA]</scope>
    <source>
        <strain evidence="2">BRIP57314</strain>
    </source>
</reference>
<dbReference type="Proteomes" id="UP000310108">
    <property type="component" value="Unassembled WGS sequence"/>
</dbReference>
<evidence type="ECO:0000313" key="3">
    <source>
        <dbReference type="Proteomes" id="UP000310108"/>
    </source>
</evidence>
<dbReference type="AlphaFoldDB" id="A0A4U6XLS9"/>
<evidence type="ECO:0000256" key="1">
    <source>
        <dbReference type="SAM" id="MobiDB-lite"/>
    </source>
</evidence>
<accession>A0A4U6XLS9</accession>
<keyword evidence="3" id="KW-1185">Reference proteome</keyword>
<protein>
    <submittedName>
        <fullName evidence="2">Uncharacterized protein</fullName>
    </submittedName>
</protein>
<sequence length="89" mass="9758">MLKCREAAGGGVASGTASETNPAETQKVGHIAILDTDVMVPAVVPTYGRYFSGHRKMMVDAADPKGPKQMELKGDRRRRLTTLEQQHYE</sequence>
<comment type="caution">
    <text evidence="2">The sequence shown here is derived from an EMBL/GenBank/DDBJ whole genome shotgun (WGS) entry which is preliminary data.</text>
</comment>
<evidence type="ECO:0000313" key="2">
    <source>
        <dbReference type="EMBL" id="TKW56584.1"/>
    </source>
</evidence>
<organism evidence="2 3">
    <name type="scientific">Colletotrichum tanaceti</name>
    <dbReference type="NCBI Taxonomy" id="1306861"/>
    <lineage>
        <taxon>Eukaryota</taxon>
        <taxon>Fungi</taxon>
        <taxon>Dikarya</taxon>
        <taxon>Ascomycota</taxon>
        <taxon>Pezizomycotina</taxon>
        <taxon>Sordariomycetes</taxon>
        <taxon>Hypocreomycetidae</taxon>
        <taxon>Glomerellales</taxon>
        <taxon>Glomerellaceae</taxon>
        <taxon>Colletotrichum</taxon>
        <taxon>Colletotrichum destructivum species complex</taxon>
    </lineage>
</organism>